<comment type="caution">
    <text evidence="2">The sequence shown here is derived from an EMBL/GenBank/DDBJ whole genome shotgun (WGS) entry which is preliminary data.</text>
</comment>
<organism evidence="2 3">
    <name type="scientific">Polaribacter ponticola</name>
    <dbReference type="NCBI Taxonomy" id="2978475"/>
    <lineage>
        <taxon>Bacteria</taxon>
        <taxon>Pseudomonadati</taxon>
        <taxon>Bacteroidota</taxon>
        <taxon>Flavobacteriia</taxon>
        <taxon>Flavobacteriales</taxon>
        <taxon>Flavobacteriaceae</taxon>
    </lineage>
</organism>
<reference evidence="2" key="1">
    <citation type="submission" date="2023-02" db="EMBL/GenBank/DDBJ databases">
        <title>Polaribacter ponticola sp. nov., isolated from seawater.</title>
        <authorList>
            <person name="Baek J.H."/>
            <person name="Kim J.M."/>
            <person name="Choi D.G."/>
            <person name="Jeon C.O."/>
        </authorList>
    </citation>
    <scope>NUCLEOTIDE SEQUENCE</scope>
    <source>
        <strain evidence="2">MSW5</strain>
    </source>
</reference>
<sequence>MYKLLKTDISLLTNKHICIEELNKSLNYNASKIFIKHKNNVDGFIKEFIEHIENLDLLIDNDVKNIDLAIDYIFEKEGMLQVLDLLKIIPLSQKSLETKFKKIIGLTPGKYLRLIRFTKLMRKYESKEIDINDLIYMYNYYDHSHFIKDFKLFMSESPKLYFKKEYPLIKAYSKDL</sequence>
<dbReference type="Proteomes" id="UP001151478">
    <property type="component" value="Unassembled WGS sequence"/>
</dbReference>
<name>A0ABT5SCV0_9FLAO</name>
<gene>
    <name evidence="2" type="ORF">N5A56_016670</name>
</gene>
<evidence type="ECO:0000313" key="2">
    <source>
        <dbReference type="EMBL" id="MDD7915952.1"/>
    </source>
</evidence>
<evidence type="ECO:0000259" key="1">
    <source>
        <dbReference type="PROSITE" id="PS01124"/>
    </source>
</evidence>
<evidence type="ECO:0000313" key="3">
    <source>
        <dbReference type="Proteomes" id="UP001151478"/>
    </source>
</evidence>
<dbReference type="InterPro" id="IPR018060">
    <property type="entry name" value="HTH_AraC"/>
</dbReference>
<dbReference type="PROSITE" id="PS01124">
    <property type="entry name" value="HTH_ARAC_FAMILY_2"/>
    <property type="match status" value="1"/>
</dbReference>
<proteinExistence type="predicted"/>
<feature type="domain" description="HTH araC/xylS-type" evidence="1">
    <location>
        <begin position="64"/>
        <end position="164"/>
    </location>
</feature>
<dbReference type="Pfam" id="PF12833">
    <property type="entry name" value="HTH_18"/>
    <property type="match status" value="1"/>
</dbReference>
<dbReference type="SMART" id="SM00342">
    <property type="entry name" value="HTH_ARAC"/>
    <property type="match status" value="1"/>
</dbReference>
<dbReference type="EMBL" id="JAOSLC020000004">
    <property type="protein sequence ID" value="MDD7915952.1"/>
    <property type="molecule type" value="Genomic_DNA"/>
</dbReference>
<accession>A0ABT5SCV0</accession>
<keyword evidence="3" id="KW-1185">Reference proteome</keyword>
<protein>
    <submittedName>
        <fullName evidence="2">Helix-turn-helix domain-containing protein</fullName>
    </submittedName>
</protein>
<dbReference type="Gene3D" id="1.10.10.60">
    <property type="entry name" value="Homeodomain-like"/>
    <property type="match status" value="1"/>
</dbReference>